<sequence>MLHLERPPTPILTAIVRYDGIQIPPANPVSYMDRALPTAEVPSPPAPMPNDDDLIEVMPDQLGSTTDSSETESPDPTDAPIPTTGEEFDFEVEPGTAQ</sequence>
<dbReference type="Proteomes" id="UP000002059">
    <property type="component" value="Partially assembled WGS sequence"/>
</dbReference>
<dbReference type="OrthoDB" id="10321564at2759"/>
<proteinExistence type="predicted"/>
<dbReference type="RefSeq" id="XP_015700832.1">
    <property type="nucleotide sequence ID" value="XM_015846397.1"/>
</dbReference>
<dbReference type="EMBL" id="KN294019">
    <property type="protein sequence ID" value="EEH37600.2"/>
    <property type="molecule type" value="Genomic_DNA"/>
</dbReference>
<dbReference type="VEuPathDB" id="FungiDB:PAAG_08018"/>
<evidence type="ECO:0000313" key="3">
    <source>
        <dbReference type="Proteomes" id="UP000002059"/>
    </source>
</evidence>
<name>C1HB77_PARBA</name>
<evidence type="ECO:0000313" key="2">
    <source>
        <dbReference type="EMBL" id="EEH37600.2"/>
    </source>
</evidence>
<dbReference type="OMA" id="APMPNDG"/>
<organism evidence="2 3">
    <name type="scientific">Paracoccidioides lutzii (strain ATCC MYA-826 / Pb01)</name>
    <name type="common">Paracoccidioides brasiliensis</name>
    <dbReference type="NCBI Taxonomy" id="502779"/>
    <lineage>
        <taxon>Eukaryota</taxon>
        <taxon>Fungi</taxon>
        <taxon>Dikarya</taxon>
        <taxon>Ascomycota</taxon>
        <taxon>Pezizomycotina</taxon>
        <taxon>Eurotiomycetes</taxon>
        <taxon>Eurotiomycetidae</taxon>
        <taxon>Onygenales</taxon>
        <taxon>Ajellomycetaceae</taxon>
        <taxon>Paracoccidioides</taxon>
    </lineage>
</organism>
<accession>C1HB77</accession>
<gene>
    <name evidence="2" type="ORF">PAAG_08018</name>
</gene>
<reference evidence="2 3" key="1">
    <citation type="journal article" date="2011" name="PLoS Genet.">
        <title>Comparative genomic analysis of human fungal pathogens causing paracoccidioidomycosis.</title>
        <authorList>
            <person name="Desjardins C.A."/>
            <person name="Champion M.D."/>
            <person name="Holder J.W."/>
            <person name="Muszewska A."/>
            <person name="Goldberg J."/>
            <person name="Bailao A.M."/>
            <person name="Brigido M.M."/>
            <person name="Ferreira M.E."/>
            <person name="Garcia A.M."/>
            <person name="Grynberg M."/>
            <person name="Gujja S."/>
            <person name="Heiman D.I."/>
            <person name="Henn M.R."/>
            <person name="Kodira C.D."/>
            <person name="Leon-Narvaez H."/>
            <person name="Longo L.V."/>
            <person name="Ma L.J."/>
            <person name="Malavazi I."/>
            <person name="Matsuo A.L."/>
            <person name="Morais F.V."/>
            <person name="Pereira M."/>
            <person name="Rodriguez-Brito S."/>
            <person name="Sakthikumar S."/>
            <person name="Salem-Izacc S.M."/>
            <person name="Sykes S.M."/>
            <person name="Teixeira M.M."/>
            <person name="Vallejo M.C."/>
            <person name="Walter M.E."/>
            <person name="Yandava C."/>
            <person name="Young S."/>
            <person name="Zeng Q."/>
            <person name="Zucker J."/>
            <person name="Felipe M.S."/>
            <person name="Goldman G.H."/>
            <person name="Haas B.J."/>
            <person name="McEwen J.G."/>
            <person name="Nino-Vega G."/>
            <person name="Puccia R."/>
            <person name="San-Blas G."/>
            <person name="Soares C.M."/>
            <person name="Birren B.W."/>
            <person name="Cuomo C.A."/>
        </authorList>
    </citation>
    <scope>NUCLEOTIDE SEQUENCE [LARGE SCALE GENOMIC DNA]</scope>
    <source>
        <strain evidence="3">ATCC MYA-826 / Pb01</strain>
    </source>
</reference>
<dbReference type="HOGENOM" id="CLU_182439_0_0_1"/>
<feature type="region of interest" description="Disordered" evidence="1">
    <location>
        <begin position="37"/>
        <end position="98"/>
    </location>
</feature>
<evidence type="ECO:0000256" key="1">
    <source>
        <dbReference type="SAM" id="MobiDB-lite"/>
    </source>
</evidence>
<protein>
    <submittedName>
        <fullName evidence="2">Uncharacterized protein</fullName>
    </submittedName>
</protein>
<dbReference type="KEGG" id="pbl:PAAG_08018"/>
<dbReference type="eggNOG" id="ENOG502RQZ3">
    <property type="taxonomic scope" value="Eukaryota"/>
</dbReference>
<dbReference type="GeneID" id="9093351"/>
<dbReference type="AlphaFoldDB" id="C1HB77"/>
<keyword evidence="3" id="KW-1185">Reference proteome</keyword>